<evidence type="ECO:0000313" key="3">
    <source>
        <dbReference type="Proteomes" id="UP000275436"/>
    </source>
</evidence>
<name>A0A3M9X3M5_9HYPH</name>
<reference evidence="2 3" key="1">
    <citation type="journal article" date="2018" name="Mol. Plant Microbe Interact.">
        <title>Taxonomically Different Co-Microsymbionts of a Relict Legume, Oxytropis popoviana, Have Complementary Sets of Symbiotic Genes and Together Increase the Efficiency of Plant Nodulation.</title>
        <authorList>
            <person name="Safronova V."/>
            <person name="Belimov A."/>
            <person name="Sazanova A."/>
            <person name="Chirak E."/>
            <person name="Verkhozina A."/>
            <person name="Kuznetsova I."/>
            <person name="Andronov E."/>
            <person name="Puhalsky J."/>
            <person name="Tikhonovich I."/>
        </authorList>
    </citation>
    <scope>NUCLEOTIDE SEQUENCE [LARGE SCALE GENOMIC DNA]</scope>
    <source>
        <strain evidence="2 3">Opo-235</strain>
    </source>
</reference>
<gene>
    <name evidence="2" type="ORF">DNR46_29170</name>
</gene>
<sequence>MTPAMAAGVTEKLWEIGDIVALIEAKEADKPTVCGPYKKARHSAEGRDGLCPIELAWSGRSDEAQSLGSRMVPGWSGPRHSAKRGPTKIWVFGQRPPVEDGRLQSNNQ</sequence>
<organism evidence="2 3">
    <name type="scientific">Mesorhizobium japonicum</name>
    <dbReference type="NCBI Taxonomy" id="2066070"/>
    <lineage>
        <taxon>Bacteria</taxon>
        <taxon>Pseudomonadati</taxon>
        <taxon>Pseudomonadota</taxon>
        <taxon>Alphaproteobacteria</taxon>
        <taxon>Hyphomicrobiales</taxon>
        <taxon>Phyllobacteriaceae</taxon>
        <taxon>Mesorhizobium</taxon>
    </lineage>
</organism>
<proteinExistence type="predicted"/>
<dbReference type="AlphaFoldDB" id="A0A3M9X3M5"/>
<accession>A0A3M9X3M5</accession>
<evidence type="ECO:0000256" key="1">
    <source>
        <dbReference type="SAM" id="MobiDB-lite"/>
    </source>
</evidence>
<feature type="region of interest" description="Disordered" evidence="1">
    <location>
        <begin position="66"/>
        <end position="86"/>
    </location>
</feature>
<evidence type="ECO:0000313" key="2">
    <source>
        <dbReference type="EMBL" id="RNJ42451.1"/>
    </source>
</evidence>
<comment type="caution">
    <text evidence="2">The sequence shown here is derived from an EMBL/GenBank/DDBJ whole genome shotgun (WGS) entry which is preliminary data.</text>
</comment>
<dbReference type="EMBL" id="QKOD01000011">
    <property type="protein sequence ID" value="RNJ42451.1"/>
    <property type="molecule type" value="Genomic_DNA"/>
</dbReference>
<dbReference type="Proteomes" id="UP000275436">
    <property type="component" value="Unassembled WGS sequence"/>
</dbReference>
<protein>
    <submittedName>
        <fullName evidence="2">Uncharacterized protein</fullName>
    </submittedName>
</protein>